<dbReference type="Proteomes" id="UP000320386">
    <property type="component" value="Chromosome"/>
</dbReference>
<sequence length="92" mass="10567">MTTSNARMEFRLSEEDKALLALAADHCSQSVSDFVRRVAVEAARQSLYENNLIAVTARDMDKLFKMAEQEATSEFKQGLNRFKHWQSTQDDH</sequence>
<dbReference type="RefSeq" id="WP_236254643.1">
    <property type="nucleotide sequence ID" value="NZ_CP036280.1"/>
</dbReference>
<proteinExistence type="inferred from homology"/>
<dbReference type="KEGG" id="mcad:Pan265_07220"/>
<keyword evidence="1" id="KW-1277">Toxin-antitoxin system</keyword>
<comment type="similarity">
    <text evidence="2">Belongs to the TacA antitoxin family.</text>
</comment>
<evidence type="ECO:0008006" key="5">
    <source>
        <dbReference type="Google" id="ProtNLM"/>
    </source>
</evidence>
<dbReference type="InterPro" id="IPR014795">
    <property type="entry name" value="TacA_1-like"/>
</dbReference>
<evidence type="ECO:0000256" key="2">
    <source>
        <dbReference type="ARBA" id="ARBA00049988"/>
    </source>
</evidence>
<gene>
    <name evidence="3" type="ORF">Pan265_07220</name>
</gene>
<keyword evidence="4" id="KW-1185">Reference proteome</keyword>
<protein>
    <recommendedName>
        <fullName evidence="5">DUF1778 domain-containing protein</fullName>
    </recommendedName>
</protein>
<evidence type="ECO:0000313" key="4">
    <source>
        <dbReference type="Proteomes" id="UP000320386"/>
    </source>
</evidence>
<reference evidence="3 4" key="1">
    <citation type="submission" date="2019-02" db="EMBL/GenBank/DDBJ databases">
        <title>Deep-cultivation of Planctomycetes and their phenomic and genomic characterization uncovers novel biology.</title>
        <authorList>
            <person name="Wiegand S."/>
            <person name="Jogler M."/>
            <person name="Boedeker C."/>
            <person name="Pinto D."/>
            <person name="Vollmers J."/>
            <person name="Rivas-Marin E."/>
            <person name="Kohn T."/>
            <person name="Peeters S.H."/>
            <person name="Heuer A."/>
            <person name="Rast P."/>
            <person name="Oberbeckmann S."/>
            <person name="Bunk B."/>
            <person name="Jeske O."/>
            <person name="Meyerdierks A."/>
            <person name="Storesund J.E."/>
            <person name="Kallscheuer N."/>
            <person name="Luecker S."/>
            <person name="Lage O.M."/>
            <person name="Pohl T."/>
            <person name="Merkel B.J."/>
            <person name="Hornburger P."/>
            <person name="Mueller R.-W."/>
            <person name="Bruemmer F."/>
            <person name="Labrenz M."/>
            <person name="Spormann A.M."/>
            <person name="Op den Camp H."/>
            <person name="Overmann J."/>
            <person name="Amann R."/>
            <person name="Jetten M.S.M."/>
            <person name="Mascher T."/>
            <person name="Medema M.H."/>
            <person name="Devos D.P."/>
            <person name="Kaster A.-K."/>
            <person name="Ovreas L."/>
            <person name="Rohde M."/>
            <person name="Galperin M.Y."/>
            <person name="Jogler C."/>
        </authorList>
    </citation>
    <scope>NUCLEOTIDE SEQUENCE [LARGE SCALE GENOMIC DNA]</scope>
    <source>
        <strain evidence="3 4">Pan265</strain>
    </source>
</reference>
<dbReference type="Gene3D" id="1.20.5.780">
    <property type="entry name" value="Single helix bin"/>
    <property type="match status" value="1"/>
</dbReference>
<dbReference type="AlphaFoldDB" id="A0A518BV97"/>
<dbReference type="Pfam" id="PF08681">
    <property type="entry name" value="TacA1"/>
    <property type="match status" value="1"/>
</dbReference>
<evidence type="ECO:0000256" key="1">
    <source>
        <dbReference type="ARBA" id="ARBA00022649"/>
    </source>
</evidence>
<dbReference type="GO" id="GO:0006355">
    <property type="term" value="P:regulation of DNA-templated transcription"/>
    <property type="evidence" value="ECO:0007669"/>
    <property type="project" value="InterPro"/>
</dbReference>
<dbReference type="SUPFAM" id="SSF47598">
    <property type="entry name" value="Ribbon-helix-helix"/>
    <property type="match status" value="1"/>
</dbReference>
<dbReference type="EMBL" id="CP036280">
    <property type="protein sequence ID" value="QDU70881.1"/>
    <property type="molecule type" value="Genomic_DNA"/>
</dbReference>
<accession>A0A518BV97</accession>
<dbReference type="InterPro" id="IPR010985">
    <property type="entry name" value="Ribbon_hlx_hlx"/>
</dbReference>
<evidence type="ECO:0000313" key="3">
    <source>
        <dbReference type="EMBL" id="QDU70881.1"/>
    </source>
</evidence>
<name>A0A518BV97_9BACT</name>
<organism evidence="3 4">
    <name type="scientific">Mucisphaera calidilacus</name>
    <dbReference type="NCBI Taxonomy" id="2527982"/>
    <lineage>
        <taxon>Bacteria</taxon>
        <taxon>Pseudomonadati</taxon>
        <taxon>Planctomycetota</taxon>
        <taxon>Phycisphaerae</taxon>
        <taxon>Phycisphaerales</taxon>
        <taxon>Phycisphaeraceae</taxon>
        <taxon>Mucisphaera</taxon>
    </lineage>
</organism>